<feature type="transmembrane region" description="Helical" evidence="1">
    <location>
        <begin position="12"/>
        <end position="31"/>
    </location>
</feature>
<proteinExistence type="predicted"/>
<dbReference type="EMBL" id="JAAQPH010000002">
    <property type="protein sequence ID" value="NIA67575.1"/>
    <property type="molecule type" value="Genomic_DNA"/>
</dbReference>
<evidence type="ECO:0000313" key="3">
    <source>
        <dbReference type="Proteomes" id="UP000761264"/>
    </source>
</evidence>
<keyword evidence="1" id="KW-0472">Membrane</keyword>
<gene>
    <name evidence="2" type="ORF">HBA54_03130</name>
</gene>
<protein>
    <submittedName>
        <fullName evidence="2">Uncharacterized protein</fullName>
    </submittedName>
</protein>
<accession>A0A967C3H9</accession>
<evidence type="ECO:0000256" key="1">
    <source>
        <dbReference type="SAM" id="Phobius"/>
    </source>
</evidence>
<reference evidence="2" key="1">
    <citation type="submission" date="2020-03" db="EMBL/GenBank/DDBJ databases">
        <title>Genome of Pelagibius litoralis DSM 21314T.</title>
        <authorList>
            <person name="Wang G."/>
        </authorList>
    </citation>
    <scope>NUCLEOTIDE SEQUENCE</scope>
    <source>
        <strain evidence="2">DSM 21314</strain>
    </source>
</reference>
<sequence length="101" mass="11363">MKIGKLDFCGTFSFGNLITLGTIIVALAVGWTRLDAMTEQNSQQIAEIDQRTVRERHQITTIQRDVAVIEEKVRQLEYSTQANGAKLDQILMEIRAPSGRD</sequence>
<keyword evidence="3" id="KW-1185">Reference proteome</keyword>
<name>A0A967C3H9_9PROT</name>
<keyword evidence="1" id="KW-1133">Transmembrane helix</keyword>
<dbReference type="RefSeq" id="WP_167221271.1">
    <property type="nucleotide sequence ID" value="NZ_JAAQPH010000002.1"/>
</dbReference>
<comment type="caution">
    <text evidence="2">The sequence shown here is derived from an EMBL/GenBank/DDBJ whole genome shotgun (WGS) entry which is preliminary data.</text>
</comment>
<keyword evidence="1" id="KW-0812">Transmembrane</keyword>
<dbReference type="Proteomes" id="UP000761264">
    <property type="component" value="Unassembled WGS sequence"/>
</dbReference>
<evidence type="ECO:0000313" key="2">
    <source>
        <dbReference type="EMBL" id="NIA67575.1"/>
    </source>
</evidence>
<organism evidence="2 3">
    <name type="scientific">Pelagibius litoralis</name>
    <dbReference type="NCBI Taxonomy" id="374515"/>
    <lineage>
        <taxon>Bacteria</taxon>
        <taxon>Pseudomonadati</taxon>
        <taxon>Pseudomonadota</taxon>
        <taxon>Alphaproteobacteria</taxon>
        <taxon>Rhodospirillales</taxon>
        <taxon>Rhodovibrionaceae</taxon>
        <taxon>Pelagibius</taxon>
    </lineage>
</organism>
<dbReference type="AlphaFoldDB" id="A0A967C3H9"/>